<dbReference type="Proteomes" id="UP000789570">
    <property type="component" value="Unassembled WGS sequence"/>
</dbReference>
<evidence type="ECO:0000313" key="3">
    <source>
        <dbReference type="Proteomes" id="UP000789570"/>
    </source>
</evidence>
<organism evidence="2 3">
    <name type="scientific">Funneliformis caledonium</name>
    <dbReference type="NCBI Taxonomy" id="1117310"/>
    <lineage>
        <taxon>Eukaryota</taxon>
        <taxon>Fungi</taxon>
        <taxon>Fungi incertae sedis</taxon>
        <taxon>Mucoromycota</taxon>
        <taxon>Glomeromycotina</taxon>
        <taxon>Glomeromycetes</taxon>
        <taxon>Glomerales</taxon>
        <taxon>Glomeraceae</taxon>
        <taxon>Funneliformis</taxon>
    </lineage>
</organism>
<name>A0A9N9HSA3_9GLOM</name>
<evidence type="ECO:0000256" key="1">
    <source>
        <dbReference type="SAM" id="Coils"/>
    </source>
</evidence>
<gene>
    <name evidence="2" type="ORF">FCALED_LOCUS13572</name>
</gene>
<protein>
    <submittedName>
        <fullName evidence="2">3024_t:CDS:1</fullName>
    </submittedName>
</protein>
<comment type="caution">
    <text evidence="2">The sequence shown here is derived from an EMBL/GenBank/DDBJ whole genome shotgun (WGS) entry which is preliminary data.</text>
</comment>
<sequence>LNIIIPNIEPPLIIPQEGQNNTIEMKIPLIQEDEEFNDNLAEWLKILEEIEEEKLEFLDIDIEDIEHLAQNHNAKWNLDIIFKNDLHCPF</sequence>
<feature type="coiled-coil region" evidence="1">
    <location>
        <begin position="33"/>
        <end position="75"/>
    </location>
</feature>
<feature type="non-terminal residue" evidence="2">
    <location>
        <position position="1"/>
    </location>
</feature>
<proteinExistence type="predicted"/>
<evidence type="ECO:0000313" key="2">
    <source>
        <dbReference type="EMBL" id="CAG8703040.1"/>
    </source>
</evidence>
<keyword evidence="1" id="KW-0175">Coiled coil</keyword>
<dbReference type="AlphaFoldDB" id="A0A9N9HSA3"/>
<reference evidence="2" key="1">
    <citation type="submission" date="2021-06" db="EMBL/GenBank/DDBJ databases">
        <authorList>
            <person name="Kallberg Y."/>
            <person name="Tangrot J."/>
            <person name="Rosling A."/>
        </authorList>
    </citation>
    <scope>NUCLEOTIDE SEQUENCE</scope>
    <source>
        <strain evidence="2">UK204</strain>
    </source>
</reference>
<accession>A0A9N9HSA3</accession>
<dbReference type="EMBL" id="CAJVPQ010008033">
    <property type="protein sequence ID" value="CAG8703040.1"/>
    <property type="molecule type" value="Genomic_DNA"/>
</dbReference>
<keyword evidence="3" id="KW-1185">Reference proteome</keyword>